<organism evidence="2 3">
    <name type="scientific">Thalassobacterium maritimum</name>
    <dbReference type="NCBI Taxonomy" id="3041265"/>
    <lineage>
        <taxon>Bacteria</taxon>
        <taxon>Pseudomonadati</taxon>
        <taxon>Verrucomicrobiota</taxon>
        <taxon>Opitutia</taxon>
        <taxon>Puniceicoccales</taxon>
        <taxon>Coraliomargaritaceae</taxon>
        <taxon>Thalassobacterium</taxon>
    </lineage>
</organism>
<comment type="caution">
    <text evidence="2">The sequence shown here is derived from an EMBL/GenBank/DDBJ whole genome shotgun (WGS) entry which is preliminary data.</text>
</comment>
<dbReference type="PANTHER" id="PTHR43751">
    <property type="entry name" value="SULFATASE"/>
    <property type="match status" value="1"/>
</dbReference>
<dbReference type="InterPro" id="IPR052701">
    <property type="entry name" value="GAG_Ulvan_Degrading_Sulfatases"/>
</dbReference>
<dbReference type="CDD" id="cd16148">
    <property type="entry name" value="sulfatase_like"/>
    <property type="match status" value="1"/>
</dbReference>
<proteinExistence type="predicted"/>
<dbReference type="PANTHER" id="PTHR43751:SF3">
    <property type="entry name" value="SULFATASE N-TERMINAL DOMAIN-CONTAINING PROTEIN"/>
    <property type="match status" value="1"/>
</dbReference>
<evidence type="ECO:0000313" key="2">
    <source>
        <dbReference type="EMBL" id="MDQ8208453.1"/>
    </source>
</evidence>
<dbReference type="Gene3D" id="3.40.720.10">
    <property type="entry name" value="Alkaline Phosphatase, subunit A"/>
    <property type="match status" value="1"/>
</dbReference>
<accession>A0ABU1AWC8</accession>
<dbReference type="Pfam" id="PF00884">
    <property type="entry name" value="Sulfatase"/>
    <property type="match status" value="1"/>
</dbReference>
<dbReference type="InterPro" id="IPR017850">
    <property type="entry name" value="Alkaline_phosphatase_core_sf"/>
</dbReference>
<keyword evidence="3" id="KW-1185">Reference proteome</keyword>
<sequence>MRILYIDIDSQRPDHLGCYGYHRNTSPAIDQIASEGIVFDNCYTPDAPCLPSRTAFYSGRFGIQTGVVGHGGTAAQPKIEGPTRGFRDHFDWKGLGGRLQRCGYHTAMISPFGQRHAAWHFYAGFNEIHNTGQGGMESAEVVQPVVDQWMNENAKKDQWYLHINYWDPHTPYRTPTDYENIFANEPLPAWLSDDVIQANKQKVGPHCAHEVNMYTGTGNPKFPKQPGKATTPEEVRQVIDGYDLGVRYVDDQVAKIVSDLKAAGVYDDTMIIISADHGENLGELGLYGEHGTADDITCRIPLIIKYPGGAQGIHNTKFHYNLDLAPTLMDLIDGKKQDLWDGVSYAEAITKGEDIGREEVTISQCCHVAQRSVRWDRWLYMRTYHCGFHLFPQEMLFDLKTDPHEQNNLASQKPELCYQGQWRLSRWHDAQMQKMALTSNDVVDPLWTVIKEGGPFHASLTCGRPGRLGFDHYMEYLEVTDRKDGAEALRNKYATELNKFKS</sequence>
<gene>
    <name evidence="2" type="ORF">QEH52_13095</name>
</gene>
<reference evidence="2 3" key="1">
    <citation type="submission" date="2023-04" db="EMBL/GenBank/DDBJ databases">
        <title>A novel bacteria isolated from coastal sediment.</title>
        <authorList>
            <person name="Liu X.-J."/>
            <person name="Du Z.-J."/>
        </authorList>
    </citation>
    <scope>NUCLEOTIDE SEQUENCE [LARGE SCALE GENOMIC DNA]</scope>
    <source>
        <strain evidence="2 3">SDUM461003</strain>
    </source>
</reference>
<protein>
    <submittedName>
        <fullName evidence="2">Sulfatase</fullName>
    </submittedName>
</protein>
<evidence type="ECO:0000259" key="1">
    <source>
        <dbReference type="Pfam" id="PF00884"/>
    </source>
</evidence>
<dbReference type="InterPro" id="IPR000917">
    <property type="entry name" value="Sulfatase_N"/>
</dbReference>
<dbReference type="RefSeq" id="WP_308951045.1">
    <property type="nucleotide sequence ID" value="NZ_JARXHW010000031.1"/>
</dbReference>
<feature type="domain" description="Sulfatase N-terminal" evidence="1">
    <location>
        <begin position="3"/>
        <end position="332"/>
    </location>
</feature>
<dbReference type="SUPFAM" id="SSF53649">
    <property type="entry name" value="Alkaline phosphatase-like"/>
    <property type="match status" value="1"/>
</dbReference>
<dbReference type="EMBL" id="JARXHW010000031">
    <property type="protein sequence ID" value="MDQ8208453.1"/>
    <property type="molecule type" value="Genomic_DNA"/>
</dbReference>
<dbReference type="Proteomes" id="UP001225316">
    <property type="component" value="Unassembled WGS sequence"/>
</dbReference>
<name>A0ABU1AWC8_9BACT</name>
<evidence type="ECO:0000313" key="3">
    <source>
        <dbReference type="Proteomes" id="UP001225316"/>
    </source>
</evidence>